<evidence type="ECO:0000256" key="1">
    <source>
        <dbReference type="SAM" id="Phobius"/>
    </source>
</evidence>
<dbReference type="AlphaFoldDB" id="A0A1H7HEB7"/>
<dbReference type="EMBL" id="FOAF01000001">
    <property type="protein sequence ID" value="SEK47742.1"/>
    <property type="molecule type" value="Genomic_DNA"/>
</dbReference>
<evidence type="ECO:0000313" key="3">
    <source>
        <dbReference type="Proteomes" id="UP000199421"/>
    </source>
</evidence>
<feature type="transmembrane region" description="Helical" evidence="1">
    <location>
        <begin position="20"/>
        <end position="39"/>
    </location>
</feature>
<accession>A0A1H7HEB7</accession>
<organism evidence="2 3">
    <name type="scientific">Olivibacter domesticus</name>
    <name type="common">Pseudosphingobacterium domesticum</name>
    <dbReference type="NCBI Taxonomy" id="407022"/>
    <lineage>
        <taxon>Bacteria</taxon>
        <taxon>Pseudomonadati</taxon>
        <taxon>Bacteroidota</taxon>
        <taxon>Sphingobacteriia</taxon>
        <taxon>Sphingobacteriales</taxon>
        <taxon>Sphingobacteriaceae</taxon>
        <taxon>Olivibacter</taxon>
    </lineage>
</organism>
<sequence length="61" mass="7409">MELVFKYRRYFSDFTVYVNIIVKLANKVLTPIFFSFVLWKQTKSFEKRVFCSILDMKSLND</sequence>
<proteinExistence type="predicted"/>
<keyword evidence="3" id="KW-1185">Reference proteome</keyword>
<protein>
    <submittedName>
        <fullName evidence="2">Uncharacterized protein</fullName>
    </submittedName>
</protein>
<dbReference type="Proteomes" id="UP000199421">
    <property type="component" value="Unassembled WGS sequence"/>
</dbReference>
<keyword evidence="1" id="KW-0812">Transmembrane</keyword>
<name>A0A1H7HEB7_OLID1</name>
<dbReference type="STRING" id="407022.SAMN05661044_00336"/>
<keyword evidence="1" id="KW-1133">Transmembrane helix</keyword>
<reference evidence="3" key="1">
    <citation type="submission" date="2016-10" db="EMBL/GenBank/DDBJ databases">
        <authorList>
            <person name="Varghese N."/>
            <person name="Submissions S."/>
        </authorList>
    </citation>
    <scope>NUCLEOTIDE SEQUENCE [LARGE SCALE GENOMIC DNA]</scope>
    <source>
        <strain evidence="3">DSM 18733</strain>
    </source>
</reference>
<gene>
    <name evidence="2" type="ORF">SAMN05661044_00336</name>
</gene>
<keyword evidence="1" id="KW-0472">Membrane</keyword>
<evidence type="ECO:0000313" key="2">
    <source>
        <dbReference type="EMBL" id="SEK47742.1"/>
    </source>
</evidence>